<evidence type="ECO:0000313" key="9">
    <source>
        <dbReference type="Proteomes" id="UP000006691"/>
    </source>
</evidence>
<evidence type="ECO:0000256" key="5">
    <source>
        <dbReference type="SAM" id="Coils"/>
    </source>
</evidence>
<evidence type="ECO:0000256" key="2">
    <source>
        <dbReference type="ARBA" id="ARBA00022692"/>
    </source>
</evidence>
<organism evidence="8 9">
    <name type="scientific">Solibacillus silvestris (strain StLB046)</name>
    <name type="common">Bacillus silvestris</name>
    <dbReference type="NCBI Taxonomy" id="1002809"/>
    <lineage>
        <taxon>Bacteria</taxon>
        <taxon>Bacillati</taxon>
        <taxon>Bacillota</taxon>
        <taxon>Bacilli</taxon>
        <taxon>Bacillales</taxon>
        <taxon>Caryophanaceae</taxon>
        <taxon>Solibacillus</taxon>
    </lineage>
</organism>
<dbReference type="EMBL" id="AP012157">
    <property type="protein sequence ID" value="BAK15915.1"/>
    <property type="molecule type" value="Genomic_DNA"/>
</dbReference>
<keyword evidence="9" id="KW-1185">Reference proteome</keyword>
<gene>
    <name evidence="8" type="ordered locus">SSIL_1492</name>
</gene>
<dbReference type="RefSeq" id="WP_014823354.1">
    <property type="nucleotide sequence ID" value="NC_018065.1"/>
</dbReference>
<dbReference type="Proteomes" id="UP000006691">
    <property type="component" value="Chromosome"/>
</dbReference>
<dbReference type="Pfam" id="PF06305">
    <property type="entry name" value="LapA_dom"/>
    <property type="match status" value="1"/>
</dbReference>
<keyword evidence="2 6" id="KW-0812">Transmembrane</keyword>
<dbReference type="InterPro" id="IPR010445">
    <property type="entry name" value="LapA_dom"/>
</dbReference>
<evidence type="ECO:0000313" key="8">
    <source>
        <dbReference type="EMBL" id="BAK15915.1"/>
    </source>
</evidence>
<dbReference type="HOGENOM" id="CLU_142842_2_2_9"/>
<dbReference type="GO" id="GO:0005886">
    <property type="term" value="C:plasma membrane"/>
    <property type="evidence" value="ECO:0007669"/>
    <property type="project" value="InterPro"/>
</dbReference>
<dbReference type="AlphaFoldDB" id="F2F3G7"/>
<sequence length="121" mass="13607">MKIQWTLVVGLIFALIIAIFATVNVDSVQVNYVFGEARWPLILVILGSVLIGFIISFCFSAFRMYGGKRQMKAVRKDLEAAQVLINEKDAEIIRLKNELREQGASKFITEEISGGDKIQIE</sequence>
<evidence type="ECO:0000256" key="1">
    <source>
        <dbReference type="ARBA" id="ARBA00022475"/>
    </source>
</evidence>
<feature type="coiled-coil region" evidence="5">
    <location>
        <begin position="71"/>
        <end position="98"/>
    </location>
</feature>
<evidence type="ECO:0000259" key="7">
    <source>
        <dbReference type="Pfam" id="PF06305"/>
    </source>
</evidence>
<dbReference type="PANTHER" id="PTHR41335:SF1">
    <property type="entry name" value="MEMBRANE PROTEIN"/>
    <property type="match status" value="1"/>
</dbReference>
<keyword evidence="5" id="KW-0175">Coiled coil</keyword>
<keyword evidence="3 6" id="KW-1133">Transmembrane helix</keyword>
<dbReference type="PANTHER" id="PTHR41335">
    <property type="entry name" value="MEMBRANE PROTEIN-RELATED"/>
    <property type="match status" value="1"/>
</dbReference>
<proteinExistence type="predicted"/>
<name>F2F3G7_SOLSS</name>
<dbReference type="eggNOG" id="COG5416">
    <property type="taxonomic scope" value="Bacteria"/>
</dbReference>
<feature type="transmembrane region" description="Helical" evidence="6">
    <location>
        <begin position="41"/>
        <end position="62"/>
    </location>
</feature>
<keyword evidence="1" id="KW-1003">Cell membrane</keyword>
<evidence type="ECO:0000256" key="4">
    <source>
        <dbReference type="ARBA" id="ARBA00023136"/>
    </source>
</evidence>
<evidence type="ECO:0000256" key="6">
    <source>
        <dbReference type="SAM" id="Phobius"/>
    </source>
</evidence>
<dbReference type="STRING" id="1002809.SSIL_1492"/>
<feature type="domain" description="Lipopolysaccharide assembly protein A" evidence="7">
    <location>
        <begin position="24"/>
        <end position="82"/>
    </location>
</feature>
<dbReference type="PATRIC" id="fig|1002809.3.peg.1505"/>
<dbReference type="KEGG" id="siv:SSIL_1492"/>
<protein>
    <submittedName>
        <fullName evidence="8">Uncharacterized integral membrane protein</fullName>
    </submittedName>
</protein>
<accession>F2F3G7</accession>
<keyword evidence="4 6" id="KW-0472">Membrane</keyword>
<evidence type="ECO:0000256" key="3">
    <source>
        <dbReference type="ARBA" id="ARBA00022989"/>
    </source>
</evidence>
<reference evidence="9" key="1">
    <citation type="submission" date="2011-04" db="EMBL/GenBank/DDBJ databases">
        <title>Genome sequence of Solibacillus silvestris StLB046.</title>
        <authorList>
            <person name="Morohoshi T."/>
            <person name="Someya N."/>
            <person name="Ikeda T."/>
        </authorList>
    </citation>
    <scope>NUCLEOTIDE SEQUENCE [LARGE SCALE GENOMIC DNA]</scope>
    <source>
        <strain evidence="9">StLB046</strain>
    </source>
</reference>
<reference evidence="8 9" key="2">
    <citation type="journal article" date="2012" name="J. Biosci. Bioeng.">
        <title>Complete genome sequence and characterization of the N-acylhomoserine lactone-degrading gene of the potato leaf-associated Solibacillus silvestris.</title>
        <authorList>
            <person name="Morohoshi T."/>
            <person name="Tominaga Y."/>
            <person name="Someya N."/>
            <person name="Ikeda T."/>
        </authorList>
    </citation>
    <scope>NUCLEOTIDE SEQUENCE [LARGE SCALE GENOMIC DNA]</scope>
    <source>
        <strain evidence="8 9">StLB046</strain>
    </source>
</reference>